<feature type="compositionally biased region" description="Gly residues" evidence="1">
    <location>
        <begin position="92"/>
        <end position="107"/>
    </location>
</feature>
<proteinExistence type="predicted"/>
<sequence length="123" mass="12758">MVMSKTQIRAARTCRGHTELHVIVRTAFLAAARATSFMAQVGVIPSHGWGSNRNQLLSIAAPLIQNIRGRRGPRGEGRGRGNHGGVIARGRGAPGRGAPGRGAPGRGAHGRGARGRGAHGHVI</sequence>
<dbReference type="InParanoid" id="E9H5C0"/>
<protein>
    <submittedName>
        <fullName evidence="2">Uncharacterized protein</fullName>
    </submittedName>
</protein>
<dbReference type="KEGG" id="dpx:DAPPUDRAFT_110133"/>
<evidence type="ECO:0000313" key="3">
    <source>
        <dbReference type="Proteomes" id="UP000000305"/>
    </source>
</evidence>
<gene>
    <name evidence="2" type="ORF">DAPPUDRAFT_110133</name>
</gene>
<organism evidence="2 3">
    <name type="scientific">Daphnia pulex</name>
    <name type="common">Water flea</name>
    <dbReference type="NCBI Taxonomy" id="6669"/>
    <lineage>
        <taxon>Eukaryota</taxon>
        <taxon>Metazoa</taxon>
        <taxon>Ecdysozoa</taxon>
        <taxon>Arthropoda</taxon>
        <taxon>Crustacea</taxon>
        <taxon>Branchiopoda</taxon>
        <taxon>Diplostraca</taxon>
        <taxon>Cladocera</taxon>
        <taxon>Anomopoda</taxon>
        <taxon>Daphniidae</taxon>
        <taxon>Daphnia</taxon>
    </lineage>
</organism>
<dbReference type="PhylomeDB" id="E9H5C0"/>
<feature type="compositionally biased region" description="Basic residues" evidence="1">
    <location>
        <begin position="108"/>
        <end position="123"/>
    </location>
</feature>
<dbReference type="EMBL" id="GL732593">
    <property type="protein sequence ID" value="EFX73106.1"/>
    <property type="molecule type" value="Genomic_DNA"/>
</dbReference>
<reference evidence="2 3" key="1">
    <citation type="journal article" date="2011" name="Science">
        <title>The ecoresponsive genome of Daphnia pulex.</title>
        <authorList>
            <person name="Colbourne J.K."/>
            <person name="Pfrender M.E."/>
            <person name="Gilbert D."/>
            <person name="Thomas W.K."/>
            <person name="Tucker A."/>
            <person name="Oakley T.H."/>
            <person name="Tokishita S."/>
            <person name="Aerts A."/>
            <person name="Arnold G.J."/>
            <person name="Basu M.K."/>
            <person name="Bauer D.J."/>
            <person name="Caceres C.E."/>
            <person name="Carmel L."/>
            <person name="Casola C."/>
            <person name="Choi J.H."/>
            <person name="Detter J.C."/>
            <person name="Dong Q."/>
            <person name="Dusheyko S."/>
            <person name="Eads B.D."/>
            <person name="Frohlich T."/>
            <person name="Geiler-Samerotte K.A."/>
            <person name="Gerlach D."/>
            <person name="Hatcher P."/>
            <person name="Jogdeo S."/>
            <person name="Krijgsveld J."/>
            <person name="Kriventseva E.V."/>
            <person name="Kultz D."/>
            <person name="Laforsch C."/>
            <person name="Lindquist E."/>
            <person name="Lopez J."/>
            <person name="Manak J.R."/>
            <person name="Muller J."/>
            <person name="Pangilinan J."/>
            <person name="Patwardhan R.P."/>
            <person name="Pitluck S."/>
            <person name="Pritham E.J."/>
            <person name="Rechtsteiner A."/>
            <person name="Rho M."/>
            <person name="Rogozin I.B."/>
            <person name="Sakarya O."/>
            <person name="Salamov A."/>
            <person name="Schaack S."/>
            <person name="Shapiro H."/>
            <person name="Shiga Y."/>
            <person name="Skalitzky C."/>
            <person name="Smith Z."/>
            <person name="Souvorov A."/>
            <person name="Sung W."/>
            <person name="Tang Z."/>
            <person name="Tsuchiya D."/>
            <person name="Tu H."/>
            <person name="Vos H."/>
            <person name="Wang M."/>
            <person name="Wolf Y.I."/>
            <person name="Yamagata H."/>
            <person name="Yamada T."/>
            <person name="Ye Y."/>
            <person name="Shaw J.R."/>
            <person name="Andrews J."/>
            <person name="Crease T.J."/>
            <person name="Tang H."/>
            <person name="Lucas S.M."/>
            <person name="Robertson H.M."/>
            <person name="Bork P."/>
            <person name="Koonin E.V."/>
            <person name="Zdobnov E.M."/>
            <person name="Grigoriev I.V."/>
            <person name="Lynch M."/>
            <person name="Boore J.L."/>
        </authorList>
    </citation>
    <scope>NUCLEOTIDE SEQUENCE [LARGE SCALE GENOMIC DNA]</scope>
</reference>
<dbReference type="AlphaFoldDB" id="E9H5C0"/>
<accession>E9H5C0</accession>
<feature type="region of interest" description="Disordered" evidence="1">
    <location>
        <begin position="68"/>
        <end position="123"/>
    </location>
</feature>
<name>E9H5C0_DAPPU</name>
<evidence type="ECO:0000313" key="2">
    <source>
        <dbReference type="EMBL" id="EFX73106.1"/>
    </source>
</evidence>
<keyword evidence="3" id="KW-1185">Reference proteome</keyword>
<dbReference type="Proteomes" id="UP000000305">
    <property type="component" value="Unassembled WGS sequence"/>
</dbReference>
<evidence type="ECO:0000256" key="1">
    <source>
        <dbReference type="SAM" id="MobiDB-lite"/>
    </source>
</evidence>
<dbReference type="HOGENOM" id="CLU_2266381_0_0_1"/>